<keyword evidence="7" id="KW-0862">Zinc</keyword>
<dbReference type="Pfam" id="PF21323">
    <property type="entry name" value="KDM5_C-hel"/>
    <property type="match status" value="1"/>
</dbReference>
<evidence type="ECO:0000256" key="6">
    <source>
        <dbReference type="ARBA" id="ARBA00022771"/>
    </source>
</evidence>
<evidence type="ECO:0000256" key="12">
    <source>
        <dbReference type="ARBA" id="ARBA00023242"/>
    </source>
</evidence>
<dbReference type="InterPro" id="IPR003347">
    <property type="entry name" value="JmjC_dom"/>
</dbReference>
<keyword evidence="9" id="KW-0223">Dioxygenase</keyword>
<dbReference type="InterPro" id="IPR019787">
    <property type="entry name" value="Znf_PHD-finger"/>
</dbReference>
<dbReference type="InterPro" id="IPR011011">
    <property type="entry name" value="Znf_FYVE_PHD"/>
</dbReference>
<dbReference type="SUPFAM" id="SSF57903">
    <property type="entry name" value="FYVE/PHD zinc finger"/>
    <property type="match status" value="1"/>
</dbReference>
<dbReference type="InterPro" id="IPR001606">
    <property type="entry name" value="ARID_dom"/>
</dbReference>
<feature type="domain" description="ARID" evidence="16">
    <location>
        <begin position="77"/>
        <end position="178"/>
    </location>
</feature>
<keyword evidence="11" id="KW-0408">Iron</keyword>
<dbReference type="OrthoDB" id="1678912at2759"/>
<dbReference type="Pfam" id="PF01388">
    <property type="entry name" value="ARID"/>
    <property type="match status" value="1"/>
</dbReference>
<comment type="subcellular location">
    <subcellularLocation>
        <location evidence="2">Nucleus</location>
    </subcellularLocation>
</comment>
<dbReference type="GO" id="GO:0034647">
    <property type="term" value="F:histone H3K4me/H3K4me2/H3K4me3 demethylase activity"/>
    <property type="evidence" value="ECO:0007669"/>
    <property type="project" value="UniProtKB-EC"/>
</dbReference>
<comment type="similarity">
    <text evidence="3">Belongs to the JARID1 histone demethylase family.</text>
</comment>
<keyword evidence="8" id="KW-0156">Chromatin regulator</keyword>
<evidence type="ECO:0000256" key="3">
    <source>
        <dbReference type="ARBA" id="ARBA00006801"/>
    </source>
</evidence>
<organism evidence="19 20">
    <name type="scientific">Protopolystoma xenopodis</name>
    <dbReference type="NCBI Taxonomy" id="117903"/>
    <lineage>
        <taxon>Eukaryota</taxon>
        <taxon>Metazoa</taxon>
        <taxon>Spiralia</taxon>
        <taxon>Lophotrochozoa</taxon>
        <taxon>Platyhelminthes</taxon>
        <taxon>Monogenea</taxon>
        <taxon>Polyopisthocotylea</taxon>
        <taxon>Polystomatidea</taxon>
        <taxon>Polystomatidae</taxon>
        <taxon>Protopolystoma</taxon>
    </lineage>
</organism>
<keyword evidence="20" id="KW-1185">Reference proteome</keyword>
<dbReference type="Pfam" id="PF00628">
    <property type="entry name" value="PHD"/>
    <property type="match status" value="1"/>
</dbReference>
<dbReference type="Proteomes" id="UP000784294">
    <property type="component" value="Unassembled WGS sequence"/>
</dbReference>
<dbReference type="GO" id="GO:0008270">
    <property type="term" value="F:zinc ion binding"/>
    <property type="evidence" value="ECO:0007669"/>
    <property type="project" value="UniProtKB-KW"/>
</dbReference>
<evidence type="ECO:0000256" key="8">
    <source>
        <dbReference type="ARBA" id="ARBA00022853"/>
    </source>
</evidence>
<accession>A0A3S4ZWN5</accession>
<feature type="domain" description="PHD-type" evidence="15">
    <location>
        <begin position="205"/>
        <end position="257"/>
    </location>
</feature>
<dbReference type="CDD" id="cd15604">
    <property type="entry name" value="PHD1_KDM5C_5D"/>
    <property type="match status" value="1"/>
</dbReference>
<evidence type="ECO:0000256" key="5">
    <source>
        <dbReference type="ARBA" id="ARBA00022723"/>
    </source>
</evidence>
<evidence type="ECO:0000259" key="18">
    <source>
        <dbReference type="PROSITE" id="PS51184"/>
    </source>
</evidence>
<dbReference type="EC" id="1.14.11.67" evidence="4"/>
<evidence type="ECO:0000259" key="16">
    <source>
        <dbReference type="PROSITE" id="PS51011"/>
    </source>
</evidence>
<dbReference type="SUPFAM" id="SSF46774">
    <property type="entry name" value="ARID-like"/>
    <property type="match status" value="1"/>
</dbReference>
<evidence type="ECO:0000313" key="20">
    <source>
        <dbReference type="Proteomes" id="UP000784294"/>
    </source>
</evidence>
<comment type="cofactor">
    <cofactor evidence="1">
        <name>Fe(2+)</name>
        <dbReference type="ChEBI" id="CHEBI:29033"/>
    </cofactor>
</comment>
<evidence type="ECO:0000259" key="17">
    <source>
        <dbReference type="PROSITE" id="PS51183"/>
    </source>
</evidence>
<keyword evidence="10" id="KW-0560">Oxidoreductase</keyword>
<dbReference type="SMART" id="SM01014">
    <property type="entry name" value="ARID"/>
    <property type="match status" value="1"/>
</dbReference>
<dbReference type="PANTHER" id="PTHR10694">
    <property type="entry name" value="LYSINE-SPECIFIC DEMETHYLASE"/>
    <property type="match status" value="1"/>
</dbReference>
<feature type="domain" description="JmjC" evidence="18">
    <location>
        <begin position="352"/>
        <end position="518"/>
    </location>
</feature>
<evidence type="ECO:0000256" key="9">
    <source>
        <dbReference type="ARBA" id="ARBA00022964"/>
    </source>
</evidence>
<evidence type="ECO:0000256" key="13">
    <source>
        <dbReference type="ARBA" id="ARBA00048734"/>
    </source>
</evidence>
<feature type="domain" description="JmjN" evidence="17">
    <location>
        <begin position="12"/>
        <end position="53"/>
    </location>
</feature>
<dbReference type="InterPro" id="IPR004198">
    <property type="entry name" value="Znf_C5HC2"/>
</dbReference>
<evidence type="ECO:0000256" key="11">
    <source>
        <dbReference type="ARBA" id="ARBA00023004"/>
    </source>
</evidence>
<dbReference type="SMART" id="SM00545">
    <property type="entry name" value="JmjN"/>
    <property type="match status" value="1"/>
</dbReference>
<gene>
    <name evidence="19" type="ORF">PXEA_LOCUS7310</name>
</gene>
<dbReference type="PROSITE" id="PS51184">
    <property type="entry name" value="JMJC"/>
    <property type="match status" value="1"/>
</dbReference>
<dbReference type="InterPro" id="IPR048615">
    <property type="entry name" value="KDM5_C-hel"/>
</dbReference>
<evidence type="ECO:0000256" key="1">
    <source>
        <dbReference type="ARBA" id="ARBA00001954"/>
    </source>
</evidence>
<dbReference type="AlphaFoldDB" id="A0A3S4ZWN5"/>
<dbReference type="GO" id="GO:0006355">
    <property type="term" value="P:regulation of DNA-templated transcription"/>
    <property type="evidence" value="ECO:0007669"/>
    <property type="project" value="TreeGrafter"/>
</dbReference>
<evidence type="ECO:0000256" key="7">
    <source>
        <dbReference type="ARBA" id="ARBA00022833"/>
    </source>
</evidence>
<proteinExistence type="inferred from homology"/>
<reference evidence="19" key="1">
    <citation type="submission" date="2018-11" db="EMBL/GenBank/DDBJ databases">
        <authorList>
            <consortium name="Pathogen Informatics"/>
        </authorList>
    </citation>
    <scope>NUCLEOTIDE SEQUENCE</scope>
</reference>
<comment type="catalytic activity">
    <reaction evidence="13">
        <text>N(6),N(6),N(6)-trimethyl-L-lysyl(4)-[histone H3] + 3 2-oxoglutarate + 3 O2 = L-lysyl(4)-[histone H3] + 3 formaldehyde + 3 succinate + 3 CO2</text>
        <dbReference type="Rhea" id="RHEA:60208"/>
        <dbReference type="Rhea" id="RHEA-COMP:15537"/>
        <dbReference type="Rhea" id="RHEA-COMP:15547"/>
        <dbReference type="ChEBI" id="CHEBI:15379"/>
        <dbReference type="ChEBI" id="CHEBI:16526"/>
        <dbReference type="ChEBI" id="CHEBI:16810"/>
        <dbReference type="ChEBI" id="CHEBI:16842"/>
        <dbReference type="ChEBI" id="CHEBI:29969"/>
        <dbReference type="ChEBI" id="CHEBI:30031"/>
        <dbReference type="ChEBI" id="CHEBI:61961"/>
        <dbReference type="EC" id="1.14.11.67"/>
    </reaction>
</comment>
<evidence type="ECO:0000256" key="4">
    <source>
        <dbReference type="ARBA" id="ARBA00012902"/>
    </source>
</evidence>
<dbReference type="GO" id="GO:0003677">
    <property type="term" value="F:DNA binding"/>
    <property type="evidence" value="ECO:0007669"/>
    <property type="project" value="InterPro"/>
</dbReference>
<dbReference type="EMBL" id="CAAALY010019212">
    <property type="protein sequence ID" value="VEL13870.1"/>
    <property type="molecule type" value="Genomic_DNA"/>
</dbReference>
<evidence type="ECO:0000256" key="14">
    <source>
        <dbReference type="PROSITE-ProRule" id="PRU00146"/>
    </source>
</evidence>
<dbReference type="Pfam" id="PF02373">
    <property type="entry name" value="JmjC"/>
    <property type="match status" value="1"/>
</dbReference>
<dbReference type="Pfam" id="PF02375">
    <property type="entry name" value="JmjN"/>
    <property type="match status" value="1"/>
</dbReference>
<dbReference type="SMART" id="SM00501">
    <property type="entry name" value="BRIGHT"/>
    <property type="match status" value="1"/>
</dbReference>
<dbReference type="SMART" id="SM00249">
    <property type="entry name" value="PHD"/>
    <property type="match status" value="1"/>
</dbReference>
<dbReference type="Gene3D" id="1.10.150.60">
    <property type="entry name" value="ARID DNA-binding domain"/>
    <property type="match status" value="1"/>
</dbReference>
<dbReference type="CDD" id="cd16100">
    <property type="entry name" value="ARID"/>
    <property type="match status" value="1"/>
</dbReference>
<name>A0A3S4ZWN5_9PLAT</name>
<sequence>MEDSTFIRPPEAPNFQPNFQEFQDPLVYIASIAPIASQYGICKIRPPLGWRPPFAPDPRSFTFTPRLQNLSDIGANNRIRSDFITSLVSFWQVKVSSYMNIHQFQDVKLHMPHIKGRPLDIFLLWNIVKGNGGYANVCGKKMWCSICSELCLDPSPSTASALSSKYRSILLPFENFLKSERSCTEQPDPPECRYKSNLGKIKLNEVVCRKCDKGDNGEQLLICDGCEINGTYHIYCLNPPLSDVPKGSWLCPKCFLEKYRQVRGPLDFGFRRSDKRYNLHRFGIRADDFKTKYFGMPPQMVPLQDVESEFWRLIESLDTDVCVEYGADLSARDFGSGFPTKYSNNNTEAYRKYANSSWNLNNISVNEKSALKFLPRDISGMIVPWCYVGMVFSCFCWHIEDHWSYSINYMHVGEPKTWYGVPSSAADAFEEAMLAEAPELFEQYPDILHHMTTMISPTRLRNRSVPIYRTDQFPGEFVITFPRGYHGGFNQGFNFAEAVNFCPADWFPMGRCCIDHYAVMHRPPVFSHTELLCRMAENPEDLHIDFLVVVTKQLTELLAKERSLRKLLIKIGVRRTQRLAFEDWEDERRECKLCGTTLYASALTCNCGNCNIAQTMVCLEHYAALSCCSPSEQVMRYRHGLDELSDFIGRLQSRLDEYMSWLGRVETVIHLLDKPSQRSAYDSSEAAAGLVAASALPADFCSNVSDPFKTEPEASKIYLFAIYSIAHPQLYAI</sequence>
<keyword evidence="12" id="KW-0539">Nucleus</keyword>
<dbReference type="InterPro" id="IPR036431">
    <property type="entry name" value="ARID_dom_sf"/>
</dbReference>
<dbReference type="SUPFAM" id="SSF51197">
    <property type="entry name" value="Clavaminate synthase-like"/>
    <property type="match status" value="1"/>
</dbReference>
<evidence type="ECO:0000256" key="2">
    <source>
        <dbReference type="ARBA" id="ARBA00004123"/>
    </source>
</evidence>
<dbReference type="SMART" id="SM00558">
    <property type="entry name" value="JmjC"/>
    <property type="match status" value="1"/>
</dbReference>
<dbReference type="PROSITE" id="PS50016">
    <property type="entry name" value="ZF_PHD_2"/>
    <property type="match status" value="1"/>
</dbReference>
<comment type="caution">
    <text evidence="19">The sequence shown here is derived from an EMBL/GenBank/DDBJ whole genome shotgun (WGS) entry which is preliminary data.</text>
</comment>
<dbReference type="Gene3D" id="2.60.120.650">
    <property type="entry name" value="Cupin"/>
    <property type="match status" value="1"/>
</dbReference>
<dbReference type="PANTHER" id="PTHR10694:SF33">
    <property type="entry name" value="LYSINE-SPECIFIC DEMETHYLASE 5"/>
    <property type="match status" value="1"/>
</dbReference>
<dbReference type="PROSITE" id="PS51011">
    <property type="entry name" value="ARID"/>
    <property type="match status" value="1"/>
</dbReference>
<evidence type="ECO:0000256" key="10">
    <source>
        <dbReference type="ARBA" id="ARBA00023002"/>
    </source>
</evidence>
<dbReference type="GO" id="GO:0005634">
    <property type="term" value="C:nucleus"/>
    <property type="evidence" value="ECO:0007669"/>
    <property type="project" value="UniProtKB-SubCell"/>
</dbReference>
<dbReference type="InterPro" id="IPR003349">
    <property type="entry name" value="JmjN"/>
</dbReference>
<dbReference type="InterPro" id="IPR001965">
    <property type="entry name" value="Znf_PHD"/>
</dbReference>
<dbReference type="Gene3D" id="3.30.40.10">
    <property type="entry name" value="Zinc/RING finger domain, C3HC4 (zinc finger)"/>
    <property type="match status" value="1"/>
</dbReference>
<dbReference type="GO" id="GO:0000785">
    <property type="term" value="C:chromatin"/>
    <property type="evidence" value="ECO:0007669"/>
    <property type="project" value="TreeGrafter"/>
</dbReference>
<keyword evidence="5" id="KW-0479">Metal-binding</keyword>
<dbReference type="Pfam" id="PF02928">
    <property type="entry name" value="zf-C5HC2"/>
    <property type="match status" value="1"/>
</dbReference>
<keyword evidence="6 14" id="KW-0863">Zinc-finger</keyword>
<dbReference type="InterPro" id="IPR013083">
    <property type="entry name" value="Znf_RING/FYVE/PHD"/>
</dbReference>
<evidence type="ECO:0000313" key="19">
    <source>
        <dbReference type="EMBL" id="VEL13870.1"/>
    </source>
</evidence>
<dbReference type="PROSITE" id="PS51183">
    <property type="entry name" value="JMJN"/>
    <property type="match status" value="1"/>
</dbReference>
<evidence type="ECO:0000259" key="15">
    <source>
        <dbReference type="PROSITE" id="PS50016"/>
    </source>
</evidence>
<protein>
    <recommendedName>
        <fullName evidence="4">[histone H3]-trimethyl-L-lysine(4) demethylase</fullName>
        <ecNumber evidence="4">1.14.11.67</ecNumber>
    </recommendedName>
</protein>